<evidence type="ECO:0000313" key="2">
    <source>
        <dbReference type="EMBL" id="GKT48674.1"/>
    </source>
</evidence>
<dbReference type="EMBL" id="BQXU01000024">
    <property type="protein sequence ID" value="GKT48674.1"/>
    <property type="molecule type" value="Genomic_DNA"/>
</dbReference>
<reference evidence="2 3" key="1">
    <citation type="submission" date="2022-03" db="EMBL/GenBank/DDBJ databases">
        <title>Genome data of Colletotrichum spp.</title>
        <authorList>
            <person name="Utami Y.D."/>
            <person name="Hiruma K."/>
        </authorList>
    </citation>
    <scope>NUCLEOTIDE SEQUENCE [LARGE SCALE GENOMIC DNA]</scope>
    <source>
        <strain evidence="2 3">MAFF 239500</strain>
    </source>
</reference>
<organism evidence="2 3">
    <name type="scientific">Colletotrichum spaethianum</name>
    <dbReference type="NCBI Taxonomy" id="700344"/>
    <lineage>
        <taxon>Eukaryota</taxon>
        <taxon>Fungi</taxon>
        <taxon>Dikarya</taxon>
        <taxon>Ascomycota</taxon>
        <taxon>Pezizomycotina</taxon>
        <taxon>Sordariomycetes</taxon>
        <taxon>Hypocreomycetidae</taxon>
        <taxon>Glomerellales</taxon>
        <taxon>Glomerellaceae</taxon>
        <taxon>Colletotrichum</taxon>
        <taxon>Colletotrichum spaethianum species complex</taxon>
    </lineage>
</organism>
<protein>
    <submittedName>
        <fullName evidence="2">Uncharacterized protein</fullName>
    </submittedName>
</protein>
<dbReference type="RefSeq" id="XP_049131024.1">
    <property type="nucleotide sequence ID" value="XM_049275067.1"/>
</dbReference>
<comment type="caution">
    <text evidence="2">The sequence shown here is derived from an EMBL/GenBank/DDBJ whole genome shotgun (WGS) entry which is preliminary data.</text>
</comment>
<name>A0AA37UIW0_9PEZI</name>
<accession>A0AA37UIW0</accession>
<evidence type="ECO:0000313" key="3">
    <source>
        <dbReference type="Proteomes" id="UP001055115"/>
    </source>
</evidence>
<keyword evidence="3" id="KW-1185">Reference proteome</keyword>
<feature type="region of interest" description="Disordered" evidence="1">
    <location>
        <begin position="55"/>
        <end position="96"/>
    </location>
</feature>
<feature type="compositionally biased region" description="Basic residues" evidence="1">
    <location>
        <begin position="61"/>
        <end position="70"/>
    </location>
</feature>
<evidence type="ECO:0000256" key="1">
    <source>
        <dbReference type="SAM" id="MobiDB-lite"/>
    </source>
</evidence>
<proteinExistence type="predicted"/>
<gene>
    <name evidence="2" type="ORF">ColSpa_08855</name>
</gene>
<dbReference type="GeneID" id="73329657"/>
<dbReference type="AlphaFoldDB" id="A0AA37UIW0"/>
<feature type="compositionally biased region" description="Basic and acidic residues" evidence="1">
    <location>
        <begin position="85"/>
        <end position="96"/>
    </location>
</feature>
<dbReference type="Proteomes" id="UP001055115">
    <property type="component" value="Unassembled WGS sequence"/>
</dbReference>
<sequence length="96" mass="10658">MGPAGHLEEECPWEVLVCKIKPVNLEEIRDPTSTPNRTSAPPFFLPLRLSHLVSSSTTMGKKQRLVRKKASAKEKMASPSFPGELPKKGYAEVLKK</sequence>